<evidence type="ECO:0000256" key="3">
    <source>
        <dbReference type="ARBA" id="ARBA00023002"/>
    </source>
</evidence>
<evidence type="ECO:0000256" key="2">
    <source>
        <dbReference type="ARBA" id="ARBA00011017"/>
    </source>
</evidence>
<name>E5BGU3_9FUSO</name>
<dbReference type="NCBIfam" id="TIGR00357">
    <property type="entry name" value="peptide-methionine (R)-S-oxide reductase MsrB"/>
    <property type="match status" value="1"/>
</dbReference>
<sequence>MLVLGCSTAFAKGEDFSKIMLKDVAGKEYSFGKMKKPTYVKFWASWCPVCLSGLEEIDNLSKEKKDFEVVTVVFPGKKGEKSAVDFKEWYRSLEYKNVKVLLDEKGELLKLVNPRVYPTSVVLDASSKVQKVIPGHLGKAEIKSLFPMLKMDKKMDSKMMNDMMMKDNKMDKMMKDDKNMKMEKAGDSKKRKKKDNVVTKNIREIYLAGGCFWGVEAYMEKIYGVVDAVSGYANGKTKNPKYEDLIYRGSGHAEAVFVKYDANKISLETLLKYYFRIIDPTSVNKQGNDRGTQYRTGIYYKDIQDKKIIDAEIRLQQQKYKKKIVVEVLSLQNFYKAEEYHQDYLKKNPNGYCHIDLSKAHDIIIDKKKYPKLSEKELKMKLNVQQYKVTQQGDTERAFQNDYWNFFEAGIYVDITTGEPLFSSKDKYNSACGWPSFTKAIVPEVVTYHKDTSFNMIRTEVRSRSGNAHLGHVFDDGPRDRGGKRYCINSAAIQFIPLKEMEEKGYGYLLSLVK</sequence>
<dbReference type="Pfam" id="PF01625">
    <property type="entry name" value="PMSR"/>
    <property type="match status" value="1"/>
</dbReference>
<comment type="similarity">
    <text evidence="1">In the C-terminal section; belongs to the MsrB Met sulfoxide reductase family.</text>
</comment>
<dbReference type="Gene3D" id="2.170.150.20">
    <property type="entry name" value="Peptide methionine sulfoxide reductase"/>
    <property type="match status" value="1"/>
</dbReference>
<comment type="catalytic activity">
    <reaction evidence="6 9">
        <text>L-methionyl-[protein] + [thioredoxin]-disulfide + H2O = L-methionyl-(S)-S-oxide-[protein] + [thioredoxin]-dithiol</text>
        <dbReference type="Rhea" id="RHEA:14217"/>
        <dbReference type="Rhea" id="RHEA-COMP:10698"/>
        <dbReference type="Rhea" id="RHEA-COMP:10700"/>
        <dbReference type="Rhea" id="RHEA-COMP:12313"/>
        <dbReference type="Rhea" id="RHEA-COMP:12315"/>
        <dbReference type="ChEBI" id="CHEBI:15377"/>
        <dbReference type="ChEBI" id="CHEBI:16044"/>
        <dbReference type="ChEBI" id="CHEBI:29950"/>
        <dbReference type="ChEBI" id="CHEBI:44120"/>
        <dbReference type="ChEBI" id="CHEBI:50058"/>
        <dbReference type="EC" id="1.8.4.11"/>
    </reaction>
</comment>
<dbReference type="SUPFAM" id="SSF52833">
    <property type="entry name" value="Thioredoxin-like"/>
    <property type="match status" value="1"/>
</dbReference>
<dbReference type="GO" id="GO:0006979">
    <property type="term" value="P:response to oxidative stress"/>
    <property type="evidence" value="ECO:0007669"/>
    <property type="project" value="InterPro"/>
</dbReference>
<dbReference type="InterPro" id="IPR036509">
    <property type="entry name" value="Met_Sox_Rdtase_MsrA_sf"/>
</dbReference>
<dbReference type="Gene3D" id="3.40.30.10">
    <property type="entry name" value="Glutaredoxin"/>
    <property type="match status" value="1"/>
</dbReference>
<gene>
    <name evidence="12" type="primary">msrB</name>
    <name evidence="9" type="synonym">msrA</name>
    <name evidence="12" type="ORF">FSBG_01213</name>
</gene>
<dbReference type="PANTHER" id="PTHR10173:SF59">
    <property type="entry name" value="PEPTIDE METHIONINE SULFOXIDE REDUCTASE MSRA_MSRB"/>
    <property type="match status" value="1"/>
</dbReference>
<dbReference type="GO" id="GO:0033744">
    <property type="term" value="F:L-methionine:thioredoxin-disulfide S-oxidoreductase activity"/>
    <property type="evidence" value="ECO:0007669"/>
    <property type="project" value="RHEA"/>
</dbReference>
<evidence type="ECO:0000313" key="13">
    <source>
        <dbReference type="Proteomes" id="UP000002975"/>
    </source>
</evidence>
<dbReference type="Proteomes" id="UP000002975">
    <property type="component" value="Unassembled WGS sequence"/>
</dbReference>
<dbReference type="NCBIfam" id="TIGR00401">
    <property type="entry name" value="msrA"/>
    <property type="match status" value="1"/>
</dbReference>
<keyword evidence="3 9" id="KW-0560">Oxidoreductase</keyword>
<dbReference type="FunFam" id="3.30.1060.10:FF:000007">
    <property type="entry name" value="Peptide methionine sulfoxide reductase msrA/msrB"/>
    <property type="match status" value="1"/>
</dbReference>
<proteinExistence type="inferred from homology"/>
<organism evidence="12 13">
    <name type="scientific">Fusobacterium gonidiaformans 3-1-5R</name>
    <dbReference type="NCBI Taxonomy" id="469605"/>
    <lineage>
        <taxon>Bacteria</taxon>
        <taxon>Fusobacteriati</taxon>
        <taxon>Fusobacteriota</taxon>
        <taxon>Fusobacteriia</taxon>
        <taxon>Fusobacteriales</taxon>
        <taxon>Fusobacteriaceae</taxon>
        <taxon>Fusobacterium</taxon>
    </lineage>
</organism>
<evidence type="ECO:0000256" key="6">
    <source>
        <dbReference type="ARBA" id="ARBA00047806"/>
    </source>
</evidence>
<dbReference type="PROSITE" id="PS51790">
    <property type="entry name" value="MSRB"/>
    <property type="match status" value="1"/>
</dbReference>
<evidence type="ECO:0000313" key="12">
    <source>
        <dbReference type="EMBL" id="EFS21716.1"/>
    </source>
</evidence>
<dbReference type="GO" id="GO:0030091">
    <property type="term" value="P:protein repair"/>
    <property type="evidence" value="ECO:0007669"/>
    <property type="project" value="InterPro"/>
</dbReference>
<dbReference type="InterPro" id="IPR011057">
    <property type="entry name" value="Mss4-like_sf"/>
</dbReference>
<comment type="function">
    <text evidence="5 9">Has an important function as a repair enzyme for proteins that have been inactivated by oxidation. Catalyzes the reversible oxidation-reduction of methionine sulfoxide in proteins to methionine.</text>
</comment>
<feature type="domain" description="MsrB" evidence="11">
    <location>
        <begin position="375"/>
        <end position="498"/>
    </location>
</feature>
<dbReference type="InterPro" id="IPR002569">
    <property type="entry name" value="Met_Sox_Rdtase_MsrA_dom"/>
</dbReference>
<dbReference type="EMBL" id="GG657972">
    <property type="protein sequence ID" value="EFS21716.1"/>
    <property type="molecule type" value="Genomic_DNA"/>
</dbReference>
<evidence type="ECO:0000256" key="4">
    <source>
        <dbReference type="ARBA" id="ARBA00023268"/>
    </source>
</evidence>
<dbReference type="SUPFAM" id="SSF51316">
    <property type="entry name" value="Mss4-like"/>
    <property type="match status" value="1"/>
</dbReference>
<dbReference type="FunFam" id="2.170.150.20:FF:000003">
    <property type="entry name" value="Peptide methionine sulfoxide reductase MsrB"/>
    <property type="match status" value="1"/>
</dbReference>
<evidence type="ECO:0000256" key="1">
    <source>
        <dbReference type="ARBA" id="ARBA00008076"/>
    </source>
</evidence>
<feature type="active site" evidence="9">
    <location>
        <position position="211"/>
    </location>
</feature>
<dbReference type="GO" id="GO:0008113">
    <property type="term" value="F:peptide-methionine (S)-S-oxide reductase activity"/>
    <property type="evidence" value="ECO:0007669"/>
    <property type="project" value="UniProtKB-UniRule"/>
</dbReference>
<dbReference type="PANTHER" id="PTHR10173">
    <property type="entry name" value="METHIONINE SULFOXIDE REDUCTASE"/>
    <property type="match status" value="1"/>
</dbReference>
<dbReference type="GO" id="GO:0005737">
    <property type="term" value="C:cytoplasm"/>
    <property type="evidence" value="ECO:0007669"/>
    <property type="project" value="TreeGrafter"/>
</dbReference>
<dbReference type="InterPro" id="IPR036249">
    <property type="entry name" value="Thioredoxin-like_sf"/>
</dbReference>
<dbReference type="GO" id="GO:0033743">
    <property type="term" value="F:peptide-methionine (R)-S-oxide reductase activity"/>
    <property type="evidence" value="ECO:0007669"/>
    <property type="project" value="UniProtKB-EC"/>
</dbReference>
<comment type="similarity">
    <text evidence="2">In the N-terminal section; belongs to the MsrA Met sulfoxide reductase family.</text>
</comment>
<dbReference type="HAMAP" id="MF_01401">
    <property type="entry name" value="MsrA"/>
    <property type="match status" value="1"/>
</dbReference>
<reference evidence="12 13" key="1">
    <citation type="submission" date="2009-02" db="EMBL/GenBank/DDBJ databases">
        <title>The Genome Sequence of Fusobacterium sp. 3_1_5R.</title>
        <authorList>
            <consortium name="The Broad Institute Genome Sequencing Platform"/>
            <person name="Ward D."/>
            <person name="Young S.K."/>
            <person name="Kodira C.D."/>
            <person name="Zeng Q."/>
            <person name="Koehrsen M."/>
            <person name="Alvarado L."/>
            <person name="Berlin A."/>
            <person name="Borenstein D."/>
            <person name="Chen Z."/>
            <person name="Engels R."/>
            <person name="Freedman E."/>
            <person name="Gellesch M."/>
            <person name="Goldberg J."/>
            <person name="Griggs A."/>
            <person name="Gujja S."/>
            <person name="Heiman D."/>
            <person name="Hepburn T."/>
            <person name="Howarth C."/>
            <person name="Jen D."/>
            <person name="Larson L."/>
            <person name="Lewis B."/>
            <person name="Mehta T."/>
            <person name="Park D."/>
            <person name="Pearson M."/>
            <person name="Roberts A."/>
            <person name="Saif S."/>
            <person name="Shea T."/>
            <person name="Shenoy N."/>
            <person name="Sisk P."/>
            <person name="Stolte C."/>
            <person name="Sykes S."/>
            <person name="Walk T."/>
            <person name="White J."/>
            <person name="Yandava C."/>
            <person name="Allen-Vercoe E."/>
            <person name="Strauss J."/>
            <person name="Ambrose C."/>
            <person name="Lander E."/>
            <person name="Nusbaum C."/>
            <person name="Galagan J."/>
            <person name="Birren B."/>
        </authorList>
    </citation>
    <scope>NUCLEOTIDE SEQUENCE [LARGE SCALE GENOMIC DNA]</scope>
    <source>
        <strain evidence="12 13">3_1_5R</strain>
    </source>
</reference>
<evidence type="ECO:0000259" key="11">
    <source>
        <dbReference type="PROSITE" id="PS51790"/>
    </source>
</evidence>
<dbReference type="HOGENOM" id="CLU_031040_11_1_0"/>
<keyword evidence="4" id="KW-0511">Multifunctional enzyme</keyword>
<dbReference type="InterPro" id="IPR013766">
    <property type="entry name" value="Thioredoxin_domain"/>
</dbReference>
<dbReference type="NCBIfam" id="NF010625">
    <property type="entry name" value="PRK14018.1"/>
    <property type="match status" value="1"/>
</dbReference>
<dbReference type="InterPro" id="IPR013740">
    <property type="entry name" value="Redoxin"/>
</dbReference>
<evidence type="ECO:0000256" key="5">
    <source>
        <dbReference type="ARBA" id="ARBA00024679"/>
    </source>
</evidence>
<accession>E5BGU3</accession>
<dbReference type="PROSITE" id="PS51352">
    <property type="entry name" value="THIOREDOXIN_2"/>
    <property type="match status" value="1"/>
</dbReference>
<dbReference type="InterPro" id="IPR002579">
    <property type="entry name" value="Met_Sox_Rdtase_MsrB_dom"/>
</dbReference>
<evidence type="ECO:0000259" key="10">
    <source>
        <dbReference type="PROSITE" id="PS51352"/>
    </source>
</evidence>
<dbReference type="EC" id="1.8.4.11" evidence="9"/>
<dbReference type="Pfam" id="PF01641">
    <property type="entry name" value="SelR"/>
    <property type="match status" value="1"/>
</dbReference>
<dbReference type="SUPFAM" id="SSF55068">
    <property type="entry name" value="Peptide methionine sulfoxide reductase"/>
    <property type="match status" value="1"/>
</dbReference>
<comment type="catalytic activity">
    <reaction evidence="8 9">
        <text>[thioredoxin]-disulfide + L-methionine + H2O = L-methionine (S)-S-oxide + [thioredoxin]-dithiol</text>
        <dbReference type="Rhea" id="RHEA:19993"/>
        <dbReference type="Rhea" id="RHEA-COMP:10698"/>
        <dbReference type="Rhea" id="RHEA-COMP:10700"/>
        <dbReference type="ChEBI" id="CHEBI:15377"/>
        <dbReference type="ChEBI" id="CHEBI:29950"/>
        <dbReference type="ChEBI" id="CHEBI:50058"/>
        <dbReference type="ChEBI" id="CHEBI:57844"/>
        <dbReference type="ChEBI" id="CHEBI:58772"/>
        <dbReference type="EC" id="1.8.4.11"/>
    </reaction>
</comment>
<dbReference type="AlphaFoldDB" id="E5BGU3"/>
<keyword evidence="13" id="KW-1185">Reference proteome</keyword>
<protein>
    <recommendedName>
        <fullName evidence="9">Peptide methionine sulfoxide reductase MsrA</fullName>
        <shortName evidence="9">Protein-methionine-S-oxide reductase</shortName>
        <ecNumber evidence="9">1.8.4.11</ecNumber>
    </recommendedName>
    <alternativeName>
        <fullName evidence="9">Peptide-methionine (S)-S-oxide reductase</fullName>
        <shortName evidence="9">Peptide Met(O) reductase</shortName>
    </alternativeName>
</protein>
<comment type="catalytic activity">
    <reaction evidence="7">
        <text>L-methionyl-[protein] + [thioredoxin]-disulfide + H2O = L-methionyl-(R)-S-oxide-[protein] + [thioredoxin]-dithiol</text>
        <dbReference type="Rhea" id="RHEA:24164"/>
        <dbReference type="Rhea" id="RHEA-COMP:10698"/>
        <dbReference type="Rhea" id="RHEA-COMP:10700"/>
        <dbReference type="Rhea" id="RHEA-COMP:12313"/>
        <dbReference type="Rhea" id="RHEA-COMP:12314"/>
        <dbReference type="ChEBI" id="CHEBI:15377"/>
        <dbReference type="ChEBI" id="CHEBI:16044"/>
        <dbReference type="ChEBI" id="CHEBI:29950"/>
        <dbReference type="ChEBI" id="CHEBI:45764"/>
        <dbReference type="ChEBI" id="CHEBI:50058"/>
        <dbReference type="EC" id="1.8.4.12"/>
    </reaction>
</comment>
<dbReference type="Pfam" id="PF08534">
    <property type="entry name" value="Redoxin"/>
    <property type="match status" value="1"/>
</dbReference>
<feature type="domain" description="Thioredoxin" evidence="10">
    <location>
        <begin position="10"/>
        <end position="151"/>
    </location>
</feature>
<dbReference type="CDD" id="cd02966">
    <property type="entry name" value="TlpA_like_family"/>
    <property type="match status" value="1"/>
</dbReference>
<dbReference type="InterPro" id="IPR028427">
    <property type="entry name" value="Met_Sox_Rdtase_MsrB"/>
</dbReference>
<dbReference type="Gene3D" id="3.30.1060.10">
    <property type="entry name" value="Peptide methionine sulphoxide reductase MsrA"/>
    <property type="match status" value="1"/>
</dbReference>
<evidence type="ECO:0000256" key="8">
    <source>
        <dbReference type="ARBA" id="ARBA00048782"/>
    </source>
</evidence>
<evidence type="ECO:0000256" key="7">
    <source>
        <dbReference type="ARBA" id="ARBA00048488"/>
    </source>
</evidence>
<evidence type="ECO:0000256" key="9">
    <source>
        <dbReference type="HAMAP-Rule" id="MF_01401"/>
    </source>
</evidence>
<comment type="similarity">
    <text evidence="9">Belongs to the MsrA Met sulfoxide reductase family.</text>
</comment>